<keyword evidence="1" id="KW-0812">Transmembrane</keyword>
<dbReference type="InterPro" id="IPR002126">
    <property type="entry name" value="Cadherin-like_dom"/>
</dbReference>
<gene>
    <name evidence="3" type="ORF">LCGC14_1177140</name>
</gene>
<dbReference type="InterPro" id="IPR012338">
    <property type="entry name" value="Beta-lactam/transpept-like"/>
</dbReference>
<protein>
    <recommendedName>
        <fullName evidence="2">Cadherin domain-containing protein</fullName>
    </recommendedName>
</protein>
<organism evidence="3">
    <name type="scientific">marine sediment metagenome</name>
    <dbReference type="NCBI Taxonomy" id="412755"/>
    <lineage>
        <taxon>unclassified sequences</taxon>
        <taxon>metagenomes</taxon>
        <taxon>ecological metagenomes</taxon>
    </lineage>
</organism>
<dbReference type="PROSITE" id="PS50268">
    <property type="entry name" value="CADHERIN_2"/>
    <property type="match status" value="1"/>
</dbReference>
<comment type="caution">
    <text evidence="3">The sequence shown here is derived from an EMBL/GenBank/DDBJ whole genome shotgun (WGS) entry which is preliminary data.</text>
</comment>
<dbReference type="EMBL" id="LAZR01005868">
    <property type="protein sequence ID" value="KKM96535.1"/>
    <property type="molecule type" value="Genomic_DNA"/>
</dbReference>
<dbReference type="InterPro" id="IPR050789">
    <property type="entry name" value="Diverse_Enzym_Activities"/>
</dbReference>
<proteinExistence type="predicted"/>
<reference evidence="3" key="1">
    <citation type="journal article" date="2015" name="Nature">
        <title>Complex archaea that bridge the gap between prokaryotes and eukaryotes.</title>
        <authorList>
            <person name="Spang A."/>
            <person name="Saw J.H."/>
            <person name="Jorgensen S.L."/>
            <person name="Zaremba-Niedzwiedzka K."/>
            <person name="Martijn J."/>
            <person name="Lind A.E."/>
            <person name="van Eijk R."/>
            <person name="Schleper C."/>
            <person name="Guy L."/>
            <person name="Ettema T.J."/>
        </authorList>
    </citation>
    <scope>NUCLEOTIDE SEQUENCE</scope>
</reference>
<dbReference type="PANTHER" id="PTHR43283">
    <property type="entry name" value="BETA-LACTAMASE-RELATED"/>
    <property type="match status" value="1"/>
</dbReference>
<evidence type="ECO:0000259" key="2">
    <source>
        <dbReference type="PROSITE" id="PS50268"/>
    </source>
</evidence>
<evidence type="ECO:0000256" key="1">
    <source>
        <dbReference type="SAM" id="Phobius"/>
    </source>
</evidence>
<keyword evidence="1" id="KW-1133">Transmembrane helix</keyword>
<feature type="domain" description="Cadherin" evidence="2">
    <location>
        <begin position="395"/>
        <end position="478"/>
    </location>
</feature>
<accession>A0A0F9P660</accession>
<feature type="transmembrane region" description="Helical" evidence="1">
    <location>
        <begin position="478"/>
        <end position="496"/>
    </location>
</feature>
<dbReference type="GO" id="GO:0016020">
    <property type="term" value="C:membrane"/>
    <property type="evidence" value="ECO:0007669"/>
    <property type="project" value="InterPro"/>
</dbReference>
<dbReference type="Pfam" id="PF00144">
    <property type="entry name" value="Beta-lactamase"/>
    <property type="match status" value="1"/>
</dbReference>
<keyword evidence="1" id="KW-0472">Membrane</keyword>
<dbReference type="InterPro" id="IPR001466">
    <property type="entry name" value="Beta-lactam-related"/>
</dbReference>
<name>A0A0F9P660_9ZZZZ</name>
<dbReference type="GO" id="GO:0005509">
    <property type="term" value="F:calcium ion binding"/>
    <property type="evidence" value="ECO:0007669"/>
    <property type="project" value="InterPro"/>
</dbReference>
<sequence length="505" mass="56253">MKNKIVKLFTCIISLVLISSFSLASLSMRGISTSVDNFSLSVPNLSAQDNFWPSNSSEWSLVAPETQGLDSDKISEMFEFIEKMRYDIRSVIIVRNGYLLTEEYLYQSQLIENNSYYGGSLIHDQWSTTKSLMSIMIGIALQEGFLDNISQTLYEFFAHIWEPSFVDSELKKNITIEQLLTMTSGYGDFAIPDAETKIADDWIKFALDEVPLVFTPGEVGEWEYSNEGPTLLSGIITNVTGKSTEEFAKEYLFTPLGISADEYDWDYDAQNISYGGYGFACSPKVQAKLGILCLNNGTWNGIQIVDKNFMKNATTTQISGGGKGDYGYLFYPNGPLEGFYTYGAAGQAIYVIPKYNITIGFAGIFLGSSYNSLILNYIVQFAEDNAPNWDQTPVDQLIQEGDSFLYDVNASDTSGVEYLINDIVNFNITTDGLITNSSSLSLGVYPLEIRAYNSFNNSITATIDIRVESISSNGIPGFDFNMIVLMILCTSVVIIIRRKKIFKNL</sequence>
<dbReference type="PANTHER" id="PTHR43283:SF7">
    <property type="entry name" value="BETA-LACTAMASE-RELATED DOMAIN-CONTAINING PROTEIN"/>
    <property type="match status" value="1"/>
</dbReference>
<dbReference type="Gene3D" id="3.40.710.10">
    <property type="entry name" value="DD-peptidase/beta-lactamase superfamily"/>
    <property type="match status" value="1"/>
</dbReference>
<dbReference type="AlphaFoldDB" id="A0A0F9P660"/>
<evidence type="ECO:0000313" key="3">
    <source>
        <dbReference type="EMBL" id="KKM96535.1"/>
    </source>
</evidence>
<dbReference type="SUPFAM" id="SSF56601">
    <property type="entry name" value="beta-lactamase/transpeptidase-like"/>
    <property type="match status" value="1"/>
</dbReference>
<dbReference type="GO" id="GO:0007156">
    <property type="term" value="P:homophilic cell adhesion via plasma membrane adhesion molecules"/>
    <property type="evidence" value="ECO:0007669"/>
    <property type="project" value="InterPro"/>
</dbReference>